<dbReference type="NCBIfam" id="NF005095">
    <property type="entry name" value="PRK06523.1"/>
    <property type="match status" value="1"/>
</dbReference>
<dbReference type="Pfam" id="PF13561">
    <property type="entry name" value="adh_short_C2"/>
    <property type="match status" value="1"/>
</dbReference>
<keyword evidence="2 3" id="KW-0560">Oxidoreductase</keyword>
<dbReference type="InterPro" id="IPR050259">
    <property type="entry name" value="SDR"/>
</dbReference>
<dbReference type="RefSeq" id="WP_007961260.1">
    <property type="nucleotide sequence ID" value="NZ_CP010978.1"/>
</dbReference>
<reference evidence="4" key="2">
    <citation type="submission" date="2015-02" db="EMBL/GenBank/DDBJ databases">
        <title>Complete Genome Sequence of Pelosinus fermentans JBW45.</title>
        <authorList>
            <person name="De Leon K.B."/>
            <person name="Utturkar S.M."/>
            <person name="Camilleri L.B."/>
            <person name="Arkin A.P."/>
            <person name="Fields M.W."/>
            <person name="Brown S.D."/>
            <person name="Wall J.D."/>
        </authorList>
    </citation>
    <scope>NUCLEOTIDE SEQUENCE [LARGE SCALE GENOMIC DNA]</scope>
    <source>
        <strain evidence="4">JBW45</strain>
    </source>
</reference>
<dbReference type="EMBL" id="CP010978">
    <property type="protein sequence ID" value="AJQ25608.1"/>
    <property type="molecule type" value="Genomic_DNA"/>
</dbReference>
<dbReference type="AlphaFoldDB" id="I8TRQ9"/>
<dbReference type="Proteomes" id="UP000005361">
    <property type="component" value="Chromosome"/>
</dbReference>
<dbReference type="InterPro" id="IPR002347">
    <property type="entry name" value="SDR_fam"/>
</dbReference>
<dbReference type="PANTHER" id="PTHR42879:SF6">
    <property type="entry name" value="NADPH-DEPENDENT REDUCTASE BACG"/>
    <property type="match status" value="1"/>
</dbReference>
<dbReference type="PRINTS" id="PR00080">
    <property type="entry name" value="SDRFAMILY"/>
</dbReference>
<evidence type="ECO:0000313" key="3">
    <source>
        <dbReference type="EMBL" id="AJQ25608.1"/>
    </source>
</evidence>
<dbReference type="SUPFAM" id="SSF51735">
    <property type="entry name" value="NAD(P)-binding Rossmann-fold domains"/>
    <property type="match status" value="1"/>
</dbReference>
<dbReference type="STRING" id="1192197.JBW_00256"/>
<dbReference type="HOGENOM" id="CLU_010194_1_2_9"/>
<dbReference type="PRINTS" id="PR00081">
    <property type="entry name" value="GDHRDH"/>
</dbReference>
<comment type="similarity">
    <text evidence="1">Belongs to the short-chain dehydrogenases/reductases (SDR) family.</text>
</comment>
<dbReference type="PROSITE" id="PS00061">
    <property type="entry name" value="ADH_SHORT"/>
    <property type="match status" value="1"/>
</dbReference>
<dbReference type="GO" id="GO:0004316">
    <property type="term" value="F:3-oxoacyl-[acyl-carrier-protein] reductase (NADPH) activity"/>
    <property type="evidence" value="ECO:0007669"/>
    <property type="project" value="UniProtKB-EC"/>
</dbReference>
<dbReference type="InterPro" id="IPR036291">
    <property type="entry name" value="NAD(P)-bd_dom_sf"/>
</dbReference>
<dbReference type="PANTHER" id="PTHR42879">
    <property type="entry name" value="3-OXOACYL-(ACYL-CARRIER-PROTEIN) REDUCTASE"/>
    <property type="match status" value="1"/>
</dbReference>
<name>I8TRQ9_9FIRM</name>
<reference evidence="3 4" key="1">
    <citation type="journal article" date="2015" name="Genome Announc.">
        <title>Complete Genome Sequence of Pelosinus fermentans JBW45, a Member of a Remarkably Competitive Group of Negativicutes in the Firmicutes Phylum.</title>
        <authorList>
            <person name="De Leon K.B."/>
            <person name="Utturkar S.M."/>
            <person name="Camilleri L.B."/>
            <person name="Elias D.A."/>
            <person name="Arkin A.P."/>
            <person name="Fields M.W."/>
            <person name="Brown S.D."/>
            <person name="Wall J.D."/>
        </authorList>
    </citation>
    <scope>NUCLEOTIDE SEQUENCE [LARGE SCALE GENOMIC DNA]</scope>
    <source>
        <strain evidence="3 4">JBW45</strain>
    </source>
</reference>
<dbReference type="Gene3D" id="3.40.50.720">
    <property type="entry name" value="NAD(P)-binding Rossmann-like Domain"/>
    <property type="match status" value="1"/>
</dbReference>
<evidence type="ECO:0000256" key="1">
    <source>
        <dbReference type="ARBA" id="ARBA00006484"/>
    </source>
</evidence>
<sequence>MANRLIDKNEFDGKRVLVTGGTKGMGEAIVKRLARAGATVITTARTVPSDLEASVQFIQADVSKPDGIETVVNGVLERLGGIDILVNNVGGSSTSAGGALVMSDDDWKQVFDANLFSAVRLDRALLPAMIKNGFGVIVHMTSIRRRFPATETLVYSAAKAALANYSKGLANQVAPYGVRVNTVAPGFIETKAAERLIQRLADHSGTNYDSAKQEMMHSLGDIPLGRPGHPEEVAELVAFLVSDRASYITGCEHVIDGGTLRTI</sequence>
<dbReference type="KEGG" id="pft:JBW_00256"/>
<dbReference type="FunFam" id="3.40.50.720:FF:000084">
    <property type="entry name" value="Short-chain dehydrogenase reductase"/>
    <property type="match status" value="1"/>
</dbReference>
<evidence type="ECO:0000256" key="2">
    <source>
        <dbReference type="ARBA" id="ARBA00023002"/>
    </source>
</evidence>
<dbReference type="GO" id="GO:0008206">
    <property type="term" value="P:bile acid metabolic process"/>
    <property type="evidence" value="ECO:0007669"/>
    <property type="project" value="UniProtKB-ARBA"/>
</dbReference>
<evidence type="ECO:0000313" key="4">
    <source>
        <dbReference type="Proteomes" id="UP000005361"/>
    </source>
</evidence>
<protein>
    <submittedName>
        <fullName evidence="3">3-oxoacyl-(Acyl-carrier-protein) reductase</fullName>
        <ecNumber evidence="3">1.1.1.100</ecNumber>
    </submittedName>
</protein>
<dbReference type="EC" id="1.1.1.100" evidence="3"/>
<proteinExistence type="inferred from homology"/>
<gene>
    <name evidence="3" type="ORF">JBW_00256</name>
</gene>
<dbReference type="InterPro" id="IPR020904">
    <property type="entry name" value="Sc_DH/Rdtase_CS"/>
</dbReference>
<dbReference type="OrthoDB" id="9803333at2"/>
<organism evidence="3 4">
    <name type="scientific">Pelosinus fermentans JBW45</name>
    <dbReference type="NCBI Taxonomy" id="1192197"/>
    <lineage>
        <taxon>Bacteria</taxon>
        <taxon>Bacillati</taxon>
        <taxon>Bacillota</taxon>
        <taxon>Negativicutes</taxon>
        <taxon>Selenomonadales</taxon>
        <taxon>Sporomusaceae</taxon>
        <taxon>Pelosinus</taxon>
    </lineage>
</organism>
<accession>I8TRQ9</accession>